<evidence type="ECO:0000313" key="2">
    <source>
        <dbReference type="Proteomes" id="UP000037109"/>
    </source>
</evidence>
<comment type="caution">
    <text evidence="1">The sequence shown here is derived from an EMBL/GenBank/DDBJ whole genome shotgun (WGS) entry which is preliminary data.</text>
</comment>
<accession>A0A0M0GCM7</accession>
<dbReference type="PATRIC" id="fig|1459.3.peg.2600"/>
<dbReference type="EMBL" id="LGUF01000007">
    <property type="protein sequence ID" value="KON87488.1"/>
    <property type="molecule type" value="Genomic_DNA"/>
</dbReference>
<proteinExistence type="predicted"/>
<dbReference type="AlphaFoldDB" id="A0A0M0GCM7"/>
<sequence length="232" mass="28057">MKRKFETFTLEELQLKMTNIIHEWLNVDNLKFLNSKPAIKPVNPFNKKSHKYNKEDGFKITFFAQEMVPLENQSPERYEFNIQNYLDEDDSETYGHIILEVKEKLDNFTYWLKKQHEEKERAMYSDDYDDEDSDYVDYDTLLHNLGLKESDDGDWEPDDSPHYIYDDTFDDDYGIEEYELKETKEVCINENKGEFMVINKWIPDFYKSDCYFKHHKLIYKSNKESLEDVFGD</sequence>
<name>A0A0M0GCM7_SPOGL</name>
<organism evidence="1 2">
    <name type="scientific">Sporosarcina globispora</name>
    <name type="common">Bacillus globisporus</name>
    <dbReference type="NCBI Taxonomy" id="1459"/>
    <lineage>
        <taxon>Bacteria</taxon>
        <taxon>Bacillati</taxon>
        <taxon>Bacillota</taxon>
        <taxon>Bacilli</taxon>
        <taxon>Bacillales</taxon>
        <taxon>Caryophanaceae</taxon>
        <taxon>Sporosarcina</taxon>
    </lineage>
</organism>
<gene>
    <name evidence="1" type="ORF">AF332_12050</name>
</gene>
<reference evidence="2" key="1">
    <citation type="submission" date="2015-07" db="EMBL/GenBank/DDBJ databases">
        <title>Fjat-10036 dsm4.</title>
        <authorList>
            <person name="Liu B."/>
            <person name="Wang J."/>
            <person name="Zhu Y."/>
            <person name="Liu G."/>
            <person name="Chen Q."/>
            <person name="Chen Z."/>
            <person name="Lan J."/>
            <person name="Che J."/>
            <person name="Ge C."/>
            <person name="Shi H."/>
            <person name="Pan Z."/>
            <person name="Liu X."/>
        </authorList>
    </citation>
    <scope>NUCLEOTIDE SEQUENCE [LARGE SCALE GENOMIC DNA]</scope>
    <source>
        <strain evidence="2">DSM 4</strain>
    </source>
</reference>
<protein>
    <submittedName>
        <fullName evidence="1">Uncharacterized protein</fullName>
    </submittedName>
</protein>
<dbReference type="Proteomes" id="UP000037109">
    <property type="component" value="Unassembled WGS sequence"/>
</dbReference>
<evidence type="ECO:0000313" key="1">
    <source>
        <dbReference type="EMBL" id="KON87488.1"/>
    </source>
</evidence>
<keyword evidence="2" id="KW-1185">Reference proteome</keyword>
<dbReference type="RefSeq" id="WP_053434846.1">
    <property type="nucleotide sequence ID" value="NZ_LGUF01000007.1"/>
</dbReference>